<dbReference type="OrthoDB" id="3166447at2759"/>
<evidence type="ECO:0000313" key="2">
    <source>
        <dbReference type="Proteomes" id="UP000759537"/>
    </source>
</evidence>
<gene>
    <name evidence="1" type="ORF">DFH94DRAFT_683350</name>
</gene>
<evidence type="ECO:0000313" key="1">
    <source>
        <dbReference type="EMBL" id="KAF8477652.1"/>
    </source>
</evidence>
<accession>A0A9P5MSD1</accession>
<dbReference type="EMBL" id="WHVB01000013">
    <property type="protein sequence ID" value="KAF8477652.1"/>
    <property type="molecule type" value="Genomic_DNA"/>
</dbReference>
<dbReference type="Proteomes" id="UP000759537">
    <property type="component" value="Unassembled WGS sequence"/>
</dbReference>
<sequence length="500" mass="53674">MYSAIPPSLAPTLAPSGVARGPSPAVSPAIVGRNLYDQPPSFQGQSEDFEIERITSPRGQPRPPIRRAVSDYANETLLQTSIANVIAAKARPFAISGRIPVDPATLTLFFRAKVIGFLWAPILPRLISARQSGITHSLDFPIDVDYDTPPALDVLIAACRPHLQVREDAESESLVYPTNLPLTTSLELSNHPILEAVRNTLFPTLPGGHYLQAVRDKLEVIPTGASMDIQAPAGDSRVATVIVTLPVRFRGGSFVVHPPEGGDELFQGRGGKSGHVEWIAYLSDCTAEVELVQKGCRIAIAYAVHLKSFGPAGVAPDPLITPNDYFLDNLAPIFNILRGRTIAFYLTGDYGVNPADVLAESLVPYLKGGDSLLYHAIKLYKLSPELRWTAGGYIWPVDRSVECGPEAVEGSSYGSPGRRPQSAVYGASPYGDGEDHIINLRHRVEQSGAVPLAEADIVLLADKDTSGSMSGAISKERVPLVTGGVLDKLVVNILLVVYVA</sequence>
<name>A0A9P5MSD1_9AGAM</name>
<organism evidence="1 2">
    <name type="scientific">Russula ochroleuca</name>
    <dbReference type="NCBI Taxonomy" id="152965"/>
    <lineage>
        <taxon>Eukaryota</taxon>
        <taxon>Fungi</taxon>
        <taxon>Dikarya</taxon>
        <taxon>Basidiomycota</taxon>
        <taxon>Agaricomycotina</taxon>
        <taxon>Agaricomycetes</taxon>
        <taxon>Russulales</taxon>
        <taxon>Russulaceae</taxon>
        <taxon>Russula</taxon>
    </lineage>
</organism>
<dbReference type="AlphaFoldDB" id="A0A9P5MSD1"/>
<proteinExistence type="predicted"/>
<protein>
    <submittedName>
        <fullName evidence="1">Uncharacterized protein</fullName>
    </submittedName>
</protein>
<keyword evidence="2" id="KW-1185">Reference proteome</keyword>
<reference evidence="1" key="2">
    <citation type="journal article" date="2020" name="Nat. Commun.">
        <title>Large-scale genome sequencing of mycorrhizal fungi provides insights into the early evolution of symbiotic traits.</title>
        <authorList>
            <person name="Miyauchi S."/>
            <person name="Kiss E."/>
            <person name="Kuo A."/>
            <person name="Drula E."/>
            <person name="Kohler A."/>
            <person name="Sanchez-Garcia M."/>
            <person name="Morin E."/>
            <person name="Andreopoulos B."/>
            <person name="Barry K.W."/>
            <person name="Bonito G."/>
            <person name="Buee M."/>
            <person name="Carver A."/>
            <person name="Chen C."/>
            <person name="Cichocki N."/>
            <person name="Clum A."/>
            <person name="Culley D."/>
            <person name="Crous P.W."/>
            <person name="Fauchery L."/>
            <person name="Girlanda M."/>
            <person name="Hayes R.D."/>
            <person name="Keri Z."/>
            <person name="LaButti K."/>
            <person name="Lipzen A."/>
            <person name="Lombard V."/>
            <person name="Magnuson J."/>
            <person name="Maillard F."/>
            <person name="Murat C."/>
            <person name="Nolan M."/>
            <person name="Ohm R.A."/>
            <person name="Pangilinan J."/>
            <person name="Pereira M.F."/>
            <person name="Perotto S."/>
            <person name="Peter M."/>
            <person name="Pfister S."/>
            <person name="Riley R."/>
            <person name="Sitrit Y."/>
            <person name="Stielow J.B."/>
            <person name="Szollosi G."/>
            <person name="Zifcakova L."/>
            <person name="Stursova M."/>
            <person name="Spatafora J.W."/>
            <person name="Tedersoo L."/>
            <person name="Vaario L.M."/>
            <person name="Yamada A."/>
            <person name="Yan M."/>
            <person name="Wang P."/>
            <person name="Xu J."/>
            <person name="Bruns T."/>
            <person name="Baldrian P."/>
            <person name="Vilgalys R."/>
            <person name="Dunand C."/>
            <person name="Henrissat B."/>
            <person name="Grigoriev I.V."/>
            <person name="Hibbett D."/>
            <person name="Nagy L.G."/>
            <person name="Martin F.M."/>
        </authorList>
    </citation>
    <scope>NUCLEOTIDE SEQUENCE</scope>
    <source>
        <strain evidence="1">Prilba</strain>
    </source>
</reference>
<comment type="caution">
    <text evidence="1">The sequence shown here is derived from an EMBL/GenBank/DDBJ whole genome shotgun (WGS) entry which is preliminary data.</text>
</comment>
<reference evidence="1" key="1">
    <citation type="submission" date="2019-10" db="EMBL/GenBank/DDBJ databases">
        <authorList>
            <consortium name="DOE Joint Genome Institute"/>
            <person name="Kuo A."/>
            <person name="Miyauchi S."/>
            <person name="Kiss E."/>
            <person name="Drula E."/>
            <person name="Kohler A."/>
            <person name="Sanchez-Garcia M."/>
            <person name="Andreopoulos B."/>
            <person name="Barry K.W."/>
            <person name="Bonito G."/>
            <person name="Buee M."/>
            <person name="Carver A."/>
            <person name="Chen C."/>
            <person name="Cichocki N."/>
            <person name="Clum A."/>
            <person name="Culley D."/>
            <person name="Crous P.W."/>
            <person name="Fauchery L."/>
            <person name="Girlanda M."/>
            <person name="Hayes R."/>
            <person name="Keri Z."/>
            <person name="LaButti K."/>
            <person name="Lipzen A."/>
            <person name="Lombard V."/>
            <person name="Magnuson J."/>
            <person name="Maillard F."/>
            <person name="Morin E."/>
            <person name="Murat C."/>
            <person name="Nolan M."/>
            <person name="Ohm R."/>
            <person name="Pangilinan J."/>
            <person name="Pereira M."/>
            <person name="Perotto S."/>
            <person name="Peter M."/>
            <person name="Riley R."/>
            <person name="Sitrit Y."/>
            <person name="Stielow B."/>
            <person name="Szollosi G."/>
            <person name="Zifcakova L."/>
            <person name="Stursova M."/>
            <person name="Spatafora J.W."/>
            <person name="Tedersoo L."/>
            <person name="Vaario L.-M."/>
            <person name="Yamada A."/>
            <person name="Yan M."/>
            <person name="Wang P."/>
            <person name="Xu J."/>
            <person name="Bruns T."/>
            <person name="Baldrian P."/>
            <person name="Vilgalys R."/>
            <person name="Henrissat B."/>
            <person name="Grigoriev I.V."/>
            <person name="Hibbett D."/>
            <person name="Nagy L.G."/>
            <person name="Martin F.M."/>
        </authorList>
    </citation>
    <scope>NUCLEOTIDE SEQUENCE</scope>
    <source>
        <strain evidence="1">Prilba</strain>
    </source>
</reference>